<evidence type="ECO:0000313" key="12">
    <source>
        <dbReference type="EMBL" id="MDX8150350.1"/>
    </source>
</evidence>
<dbReference type="InterPro" id="IPR004805">
    <property type="entry name" value="DnaE2/DnaE/PolC"/>
</dbReference>
<dbReference type="NCBIfam" id="TIGR00594">
    <property type="entry name" value="polc"/>
    <property type="match status" value="1"/>
</dbReference>
<dbReference type="Gene3D" id="1.10.150.870">
    <property type="match status" value="1"/>
</dbReference>
<accession>A0ABU4VHM9</accession>
<dbReference type="InterPro" id="IPR004365">
    <property type="entry name" value="NA-bd_OB_tRNA"/>
</dbReference>
<dbReference type="EMBL" id="JAXAVX010000001">
    <property type="protein sequence ID" value="MDX8150350.1"/>
    <property type="molecule type" value="Genomic_DNA"/>
</dbReference>
<comment type="caution">
    <text evidence="12">The sequence shown here is derived from an EMBL/GenBank/DDBJ whole genome shotgun (WGS) entry which is preliminary data.</text>
</comment>
<evidence type="ECO:0000256" key="10">
    <source>
        <dbReference type="SAM" id="MobiDB-lite"/>
    </source>
</evidence>
<dbReference type="PANTHER" id="PTHR32294:SF0">
    <property type="entry name" value="DNA POLYMERASE III SUBUNIT ALPHA"/>
    <property type="match status" value="1"/>
</dbReference>
<name>A0ABU4VHM9_9ACTN</name>
<dbReference type="PANTHER" id="PTHR32294">
    <property type="entry name" value="DNA POLYMERASE III SUBUNIT ALPHA"/>
    <property type="match status" value="1"/>
</dbReference>
<dbReference type="NCBIfam" id="NF004226">
    <property type="entry name" value="PRK05673.1"/>
    <property type="match status" value="1"/>
</dbReference>
<dbReference type="InterPro" id="IPR041931">
    <property type="entry name" value="DNA_pol3_alpha_thumb_dom"/>
</dbReference>
<dbReference type="Pfam" id="PF01336">
    <property type="entry name" value="tRNA_anti-codon"/>
    <property type="match status" value="1"/>
</dbReference>
<comment type="subcellular location">
    <subcellularLocation>
        <location evidence="1">Cytoplasm</location>
    </subcellularLocation>
</comment>
<dbReference type="Pfam" id="PF07733">
    <property type="entry name" value="DNA_pol3_alpha"/>
    <property type="match status" value="1"/>
</dbReference>
<keyword evidence="7" id="KW-0235">DNA replication</keyword>
<dbReference type="InterPro" id="IPR029460">
    <property type="entry name" value="DNAPol_HHH"/>
</dbReference>
<evidence type="ECO:0000256" key="8">
    <source>
        <dbReference type="ARBA" id="ARBA00022932"/>
    </source>
</evidence>
<dbReference type="InterPro" id="IPR003141">
    <property type="entry name" value="Pol/His_phosphatase_N"/>
</dbReference>
<dbReference type="Proteomes" id="UP001277761">
    <property type="component" value="Unassembled WGS sequence"/>
</dbReference>
<protein>
    <recommendedName>
        <fullName evidence="4">DNA polymerase III subunit alpha</fullName>
        <ecNumber evidence="3">2.7.7.7</ecNumber>
    </recommendedName>
</protein>
<sequence>MSSGPCVHLHVHSEFSLLDGQPNIGKLVKRAAELEQPAVALTDHGVMNGTVELYKSARKEGIKPIIGCELYLTDDHAFRDGKREMNHLTVLARDQEGYRNLMRLSSLGYTKGFHRGKPAVDYGQLAENGDGLIVLSGCLASRFCKRLADGKVDEARQHVDDLFQAVGRDNVYFEVQKNKIALQDACNEQIVRIARETNRPVVGTADVHYLRHEDYKTHRAILCVSTQSTLANPKMADAFTDNVYYLKSNQEMAEDFAEWPEAIPTTLEIAERCNVEVPLGQTLLPRFLPEGEDEQAYLHERVQEGLRERYGDPIPGAAQERAQMELGVINRMGYDAYFLIVWDFIRWAKERDIPVGPGRGSAAGSIIAYALGITDLDPLKYDLLFERFLNPDRVSMPDIDIDFSVRGRERVIEYVTEKYGRERVAQIVTFGRMLPRNATKDSARIHGFDYATGDRIAKLVPDPIMGKTPPLAKLLDGQEALPEGQELRQAYDADPVAKQVLDTALGLEGNVRAFGIHAAAVVISDRDLTEVVPLLLSDSRKVDEDGRKIYNQVTQFPMGPIEELGLLKMDFLGLRNLDVIEDALQIIEQSTGERIDIAQVPLDDRKTYEMLARGDSVGVFQFESEGMRKALRQVVPTEFDDLIALVALYRPGAMAQIPTYAAGKHDPAQIRIPDPRLAPIIGPTMGVILYQEQAMLISRALAGFTPGQADDLRKAIGKKKRDKMAELEPVFREGCLRSGTDPQVVDWLWKTNEASADYSFNKSHAACYGLVSYRTAWLKANYPAEYMAALLSSVMSTKDKVPFFLNTCEDMGIDVLPPDVNESDHEFTVHDGAIRFGLDAIKGVGHGAVEAIKAAREDRPFTSLWDFCERVDHRAVNGKALDSLIRCGAFSSTGASRKGMLSVVEDAQAAGKKVQQDAAAGQGSIFDLGGFGDAPDPAQPAAGGSAVAHPPIPTGEFDQRELLAMEKEVVGLFLSAHPLKEVRDALASKTTCGLVDLRTQQHDSWVEVGGIVSEIRRMTTRKGDMMLRGTLEDSDGSVDLVVFPKSAPELEPILGQDEVVLVRGRVDLKDPERPAVLVQTAKPFRPSEKELAKAQGAADARRAERAAAAAPTELHLRVDARRVLASALDRLGHLLRDHEGEVAVVLTVETSAGLRTMRLGPEHRVTPSPTLLVELQRLFGEHALEPATAVPPVAVGAPEPVAA</sequence>
<dbReference type="InterPro" id="IPR016195">
    <property type="entry name" value="Pol/histidinol_Pase-like"/>
</dbReference>
<comment type="catalytic activity">
    <reaction evidence="9">
        <text>DNA(n) + a 2'-deoxyribonucleoside 5'-triphosphate = DNA(n+1) + diphosphate</text>
        <dbReference type="Rhea" id="RHEA:22508"/>
        <dbReference type="Rhea" id="RHEA-COMP:17339"/>
        <dbReference type="Rhea" id="RHEA-COMP:17340"/>
        <dbReference type="ChEBI" id="CHEBI:33019"/>
        <dbReference type="ChEBI" id="CHEBI:61560"/>
        <dbReference type="ChEBI" id="CHEBI:173112"/>
        <dbReference type="EC" id="2.7.7.7"/>
    </reaction>
</comment>
<evidence type="ECO:0000256" key="5">
    <source>
        <dbReference type="ARBA" id="ARBA00022679"/>
    </source>
</evidence>
<evidence type="ECO:0000256" key="1">
    <source>
        <dbReference type="ARBA" id="ARBA00004496"/>
    </source>
</evidence>
<keyword evidence="5 12" id="KW-0808">Transferase</keyword>
<dbReference type="InterPro" id="IPR004013">
    <property type="entry name" value="PHP_dom"/>
</dbReference>
<dbReference type="SMART" id="SM00481">
    <property type="entry name" value="POLIIIAc"/>
    <property type="match status" value="1"/>
</dbReference>
<evidence type="ECO:0000256" key="9">
    <source>
        <dbReference type="ARBA" id="ARBA00049244"/>
    </source>
</evidence>
<proteinExistence type="inferred from homology"/>
<evidence type="ECO:0000256" key="4">
    <source>
        <dbReference type="ARBA" id="ARBA00019114"/>
    </source>
</evidence>
<evidence type="ECO:0000256" key="6">
    <source>
        <dbReference type="ARBA" id="ARBA00022695"/>
    </source>
</evidence>
<dbReference type="Pfam" id="PF17657">
    <property type="entry name" value="DNA_pol3_finger"/>
    <property type="match status" value="1"/>
</dbReference>
<reference evidence="12 13" key="1">
    <citation type="submission" date="2023-11" db="EMBL/GenBank/DDBJ databases">
        <authorList>
            <person name="Xu M."/>
            <person name="Jiang T."/>
        </authorList>
    </citation>
    <scope>NUCLEOTIDE SEQUENCE [LARGE SCALE GENOMIC DNA]</scope>
    <source>
        <strain evidence="12 13">SD</strain>
    </source>
</reference>
<dbReference type="InterPro" id="IPR040982">
    <property type="entry name" value="DNA_pol3_finger"/>
</dbReference>
<dbReference type="Pfam" id="PF14579">
    <property type="entry name" value="HHH_6"/>
    <property type="match status" value="1"/>
</dbReference>
<evidence type="ECO:0000256" key="3">
    <source>
        <dbReference type="ARBA" id="ARBA00012417"/>
    </source>
</evidence>
<dbReference type="Gene3D" id="1.10.10.1600">
    <property type="entry name" value="Bacterial DNA polymerase III alpha subunit, thumb domain"/>
    <property type="match status" value="1"/>
</dbReference>
<evidence type="ECO:0000256" key="2">
    <source>
        <dbReference type="ARBA" id="ARBA00009496"/>
    </source>
</evidence>
<dbReference type="RefSeq" id="WP_319952500.1">
    <property type="nucleotide sequence ID" value="NZ_JAXAVX010000001.1"/>
</dbReference>
<dbReference type="EC" id="2.7.7.7" evidence="3"/>
<dbReference type="SUPFAM" id="SSF89550">
    <property type="entry name" value="PHP domain-like"/>
    <property type="match status" value="1"/>
</dbReference>
<dbReference type="CDD" id="cd12113">
    <property type="entry name" value="PHP_PolIIIA_DnaE3"/>
    <property type="match status" value="1"/>
</dbReference>
<keyword evidence="6 12" id="KW-0548">Nucleotidyltransferase</keyword>
<feature type="domain" description="Polymerase/histidinol phosphatase N-terminal" evidence="11">
    <location>
        <begin position="7"/>
        <end position="74"/>
    </location>
</feature>
<keyword evidence="13" id="KW-1185">Reference proteome</keyword>
<feature type="region of interest" description="Disordered" evidence="10">
    <location>
        <begin position="929"/>
        <end position="952"/>
    </location>
</feature>
<dbReference type="Gene3D" id="3.20.20.140">
    <property type="entry name" value="Metal-dependent hydrolases"/>
    <property type="match status" value="1"/>
</dbReference>
<dbReference type="CDD" id="cd04485">
    <property type="entry name" value="DnaE_OBF"/>
    <property type="match status" value="1"/>
</dbReference>
<feature type="compositionally biased region" description="Low complexity" evidence="10">
    <location>
        <begin position="933"/>
        <end position="946"/>
    </location>
</feature>
<keyword evidence="8" id="KW-0239">DNA-directed DNA polymerase</keyword>
<organism evidence="12 13">
    <name type="scientific">Patulibacter brassicae</name>
    <dbReference type="NCBI Taxonomy" id="1705717"/>
    <lineage>
        <taxon>Bacteria</taxon>
        <taxon>Bacillati</taxon>
        <taxon>Actinomycetota</taxon>
        <taxon>Thermoleophilia</taxon>
        <taxon>Solirubrobacterales</taxon>
        <taxon>Patulibacteraceae</taxon>
        <taxon>Patulibacter</taxon>
    </lineage>
</organism>
<dbReference type="GO" id="GO:0003887">
    <property type="term" value="F:DNA-directed DNA polymerase activity"/>
    <property type="evidence" value="ECO:0007669"/>
    <property type="project" value="UniProtKB-EC"/>
</dbReference>
<dbReference type="Pfam" id="PF02811">
    <property type="entry name" value="PHP"/>
    <property type="match status" value="1"/>
</dbReference>
<gene>
    <name evidence="12" type="primary">dnaE</name>
    <name evidence="12" type="ORF">SK069_01980</name>
</gene>
<evidence type="ECO:0000259" key="11">
    <source>
        <dbReference type="SMART" id="SM00481"/>
    </source>
</evidence>
<comment type="similarity">
    <text evidence="2">Belongs to the DNA polymerase type-C family. DnaE subfamily.</text>
</comment>
<evidence type="ECO:0000313" key="13">
    <source>
        <dbReference type="Proteomes" id="UP001277761"/>
    </source>
</evidence>
<dbReference type="InterPro" id="IPR011708">
    <property type="entry name" value="DNA_pol3_alpha_NTPase_dom"/>
</dbReference>
<evidence type="ECO:0000256" key="7">
    <source>
        <dbReference type="ARBA" id="ARBA00022705"/>
    </source>
</evidence>